<comment type="catalytic activity">
    <reaction evidence="10">
        <text>sn-glycerol 3-phosphate + NAD(+) = dihydroxyacetone phosphate + NADH + H(+)</text>
        <dbReference type="Rhea" id="RHEA:11092"/>
        <dbReference type="ChEBI" id="CHEBI:15378"/>
        <dbReference type="ChEBI" id="CHEBI:57540"/>
        <dbReference type="ChEBI" id="CHEBI:57597"/>
        <dbReference type="ChEBI" id="CHEBI:57642"/>
        <dbReference type="ChEBI" id="CHEBI:57945"/>
        <dbReference type="EC" id="1.1.1.94"/>
    </reaction>
</comment>
<dbReference type="Pfam" id="PF01210">
    <property type="entry name" value="NAD_Gly3P_dh_N"/>
    <property type="match status" value="1"/>
</dbReference>
<evidence type="ECO:0000256" key="4">
    <source>
        <dbReference type="ARBA" id="ARBA00022857"/>
    </source>
</evidence>
<feature type="binding site" evidence="10">
    <location>
        <position position="12"/>
    </location>
    <ligand>
        <name>NADPH</name>
        <dbReference type="ChEBI" id="CHEBI:57783"/>
    </ligand>
</feature>
<dbReference type="FunFam" id="3.40.50.720:FF:000019">
    <property type="entry name" value="Glycerol-3-phosphate dehydrogenase [NAD(P)+]"/>
    <property type="match status" value="1"/>
</dbReference>
<evidence type="ECO:0000256" key="7">
    <source>
        <dbReference type="ARBA" id="ARBA00023098"/>
    </source>
</evidence>
<evidence type="ECO:0000256" key="5">
    <source>
        <dbReference type="ARBA" id="ARBA00023002"/>
    </source>
</evidence>
<reference evidence="18" key="2">
    <citation type="submission" date="2023-01" db="EMBL/GenBank/DDBJ databases">
        <authorList>
            <person name="Sun Q."/>
            <person name="Evtushenko L."/>
        </authorList>
    </citation>
    <scope>NUCLEOTIDE SEQUENCE</scope>
    <source>
        <strain evidence="18">VKM B-2748</strain>
    </source>
</reference>
<evidence type="ECO:0000256" key="6">
    <source>
        <dbReference type="ARBA" id="ARBA00023027"/>
    </source>
</evidence>
<dbReference type="InterPro" id="IPR036291">
    <property type="entry name" value="NAD(P)-bd_dom_sf"/>
</dbReference>
<dbReference type="GO" id="GO:0051287">
    <property type="term" value="F:NAD binding"/>
    <property type="evidence" value="ECO:0007669"/>
    <property type="project" value="InterPro"/>
</dbReference>
<protein>
    <recommendedName>
        <fullName evidence="10">Glycerol-3-phosphate dehydrogenase [NAD(P)+]</fullName>
        <ecNumber evidence="10">1.1.1.94</ecNumber>
    </recommendedName>
    <alternativeName>
        <fullName evidence="10">NAD(P)(+)-dependent glycerol-3-phosphate dehydrogenase</fullName>
    </alternativeName>
    <alternativeName>
        <fullName evidence="10">NAD(P)H-dependent dihydroxyacetone-phosphate reductase</fullName>
    </alternativeName>
</protein>
<feature type="binding site" evidence="10">
    <location>
        <position position="50"/>
    </location>
    <ligand>
        <name>NADPH</name>
        <dbReference type="ChEBI" id="CHEBI:57783"/>
    </ligand>
</feature>
<comment type="similarity">
    <text evidence="1 10 14">Belongs to the NAD-dependent glycerol-3-phosphate dehydrogenase family.</text>
</comment>
<dbReference type="Pfam" id="PF07479">
    <property type="entry name" value="NAD_Gly3P_dh_C"/>
    <property type="match status" value="1"/>
</dbReference>
<dbReference type="GO" id="GO:0046167">
    <property type="term" value="P:glycerol-3-phosphate biosynthetic process"/>
    <property type="evidence" value="ECO:0007669"/>
    <property type="project" value="UniProtKB-UniRule"/>
</dbReference>
<keyword evidence="10" id="KW-0963">Cytoplasm</keyword>
<feature type="binding site" evidence="10">
    <location>
        <position position="242"/>
    </location>
    <ligand>
        <name>sn-glycerol 3-phosphate</name>
        <dbReference type="ChEBI" id="CHEBI:57597"/>
    </ligand>
</feature>
<feature type="binding site" evidence="10">
    <location>
        <position position="136"/>
    </location>
    <ligand>
        <name>sn-glycerol 3-phosphate</name>
        <dbReference type="ChEBI" id="CHEBI:57597"/>
    </ligand>
</feature>
<evidence type="ECO:0000256" key="13">
    <source>
        <dbReference type="PIRSR" id="PIRSR000114-3"/>
    </source>
</evidence>
<dbReference type="PRINTS" id="PR00077">
    <property type="entry name" value="GPDHDRGNASE"/>
</dbReference>
<dbReference type="Proteomes" id="UP001143309">
    <property type="component" value="Unassembled WGS sequence"/>
</dbReference>
<name>A0A9W6JKJ0_9HYPH</name>
<organism evidence="18 19">
    <name type="scientific">Methylopila turkensis</name>
    <dbReference type="NCBI Taxonomy" id="1437816"/>
    <lineage>
        <taxon>Bacteria</taxon>
        <taxon>Pseudomonadati</taxon>
        <taxon>Pseudomonadota</taxon>
        <taxon>Alphaproteobacteria</taxon>
        <taxon>Hyphomicrobiales</taxon>
        <taxon>Methylopilaceae</taxon>
        <taxon>Methylopila</taxon>
    </lineage>
</organism>
<dbReference type="EC" id="1.1.1.94" evidence="10"/>
<evidence type="ECO:0000256" key="11">
    <source>
        <dbReference type="PIRSR" id="PIRSR000114-1"/>
    </source>
</evidence>
<dbReference type="PROSITE" id="PS00957">
    <property type="entry name" value="NAD_G3PDH"/>
    <property type="match status" value="1"/>
</dbReference>
<feature type="binding site" evidence="10">
    <location>
        <position position="138"/>
    </location>
    <ligand>
        <name>NADPH</name>
        <dbReference type="ChEBI" id="CHEBI:57783"/>
    </ligand>
</feature>
<feature type="binding site" evidence="12">
    <location>
        <begin position="253"/>
        <end position="254"/>
    </location>
    <ligand>
        <name>substrate</name>
    </ligand>
</feature>
<dbReference type="InterPro" id="IPR013328">
    <property type="entry name" value="6PGD_dom2"/>
</dbReference>
<evidence type="ECO:0000256" key="1">
    <source>
        <dbReference type="ARBA" id="ARBA00011009"/>
    </source>
</evidence>
<dbReference type="Gene3D" id="3.40.50.720">
    <property type="entry name" value="NAD(P)-binding Rossmann-like Domain"/>
    <property type="match status" value="1"/>
</dbReference>
<dbReference type="InterPro" id="IPR006109">
    <property type="entry name" value="G3P_DH_NAD-dep_C"/>
</dbReference>
<keyword evidence="6 10" id="KW-0520">NAD</keyword>
<dbReference type="InterPro" id="IPR008927">
    <property type="entry name" value="6-PGluconate_DH-like_C_sf"/>
</dbReference>
<feature type="binding site" evidence="10">
    <location>
        <position position="134"/>
    </location>
    <ligand>
        <name>sn-glycerol 3-phosphate</name>
        <dbReference type="ChEBI" id="CHEBI:57597"/>
    </ligand>
</feature>
<dbReference type="NCBIfam" id="NF000942">
    <property type="entry name" value="PRK00094.1-4"/>
    <property type="match status" value="1"/>
</dbReference>
<feature type="binding site" evidence="13">
    <location>
        <begin position="8"/>
        <end position="13"/>
    </location>
    <ligand>
        <name>NAD(+)</name>
        <dbReference type="ChEBI" id="CHEBI:57540"/>
    </ligand>
</feature>
<evidence type="ECO:0000313" key="19">
    <source>
        <dbReference type="Proteomes" id="UP001143309"/>
    </source>
</evidence>
<dbReference type="HAMAP" id="MF_00394">
    <property type="entry name" value="NAD_Glyc3P_dehydrog"/>
    <property type="match status" value="1"/>
</dbReference>
<keyword evidence="4 10" id="KW-0521">NADP</keyword>
<evidence type="ECO:0000256" key="12">
    <source>
        <dbReference type="PIRSR" id="PIRSR000114-2"/>
    </source>
</evidence>
<feature type="binding site" evidence="10">
    <location>
        <position position="33"/>
    </location>
    <ligand>
        <name>NADPH</name>
        <dbReference type="ChEBI" id="CHEBI:57783"/>
    </ligand>
</feature>
<feature type="binding site" evidence="10">
    <location>
        <position position="106"/>
    </location>
    <ligand>
        <name>sn-glycerol 3-phosphate</name>
        <dbReference type="ChEBI" id="CHEBI:57597"/>
    </ligand>
</feature>
<feature type="binding site" evidence="10">
    <location>
        <position position="189"/>
    </location>
    <ligand>
        <name>sn-glycerol 3-phosphate</name>
        <dbReference type="ChEBI" id="CHEBI:57597"/>
    </ligand>
</feature>
<comment type="caution">
    <text evidence="18">The sequence shown here is derived from an EMBL/GenBank/DDBJ whole genome shotgun (WGS) entry which is preliminary data.</text>
</comment>
<comment type="catalytic activity">
    <reaction evidence="10 15">
        <text>sn-glycerol 3-phosphate + NADP(+) = dihydroxyacetone phosphate + NADPH + H(+)</text>
        <dbReference type="Rhea" id="RHEA:11096"/>
        <dbReference type="ChEBI" id="CHEBI:15378"/>
        <dbReference type="ChEBI" id="CHEBI:57597"/>
        <dbReference type="ChEBI" id="CHEBI:57642"/>
        <dbReference type="ChEBI" id="CHEBI:57783"/>
        <dbReference type="ChEBI" id="CHEBI:58349"/>
        <dbReference type="EC" id="1.1.1.94"/>
    </reaction>
</comment>
<feature type="binding site" evidence="10">
    <location>
        <position position="254"/>
    </location>
    <ligand>
        <name>sn-glycerol 3-phosphate</name>
        <dbReference type="ChEBI" id="CHEBI:57597"/>
    </ligand>
</feature>
<dbReference type="GO" id="GO:0047952">
    <property type="term" value="F:glycerol-3-phosphate dehydrogenase [NAD(P)+] activity"/>
    <property type="evidence" value="ECO:0007669"/>
    <property type="project" value="UniProtKB-UniRule"/>
</dbReference>
<keyword evidence="7 10" id="KW-0443">Lipid metabolism</keyword>
<dbReference type="SUPFAM" id="SSF51735">
    <property type="entry name" value="NAD(P)-binding Rossmann-fold domains"/>
    <property type="match status" value="1"/>
</dbReference>
<accession>A0A9W6JKJ0</accession>
<keyword evidence="2 10" id="KW-0444">Lipid biosynthesis</keyword>
<dbReference type="Gene3D" id="1.10.1040.10">
    <property type="entry name" value="N-(1-d-carboxylethyl)-l-norvaline Dehydrogenase, domain 2"/>
    <property type="match status" value="1"/>
</dbReference>
<feature type="binding site" evidence="10">
    <location>
        <position position="273"/>
    </location>
    <ligand>
        <name>NADPH</name>
        <dbReference type="ChEBI" id="CHEBI:57783"/>
    </ligand>
</feature>
<dbReference type="GO" id="GO:0046168">
    <property type="term" value="P:glycerol-3-phosphate catabolic process"/>
    <property type="evidence" value="ECO:0007669"/>
    <property type="project" value="InterPro"/>
</dbReference>
<reference evidence="18" key="1">
    <citation type="journal article" date="2014" name="Int. J. Syst. Evol. Microbiol.">
        <title>Complete genome sequence of Corynebacterium casei LMG S-19264T (=DSM 44701T), isolated from a smear-ripened cheese.</title>
        <authorList>
            <consortium name="US DOE Joint Genome Institute (JGI-PGF)"/>
            <person name="Walter F."/>
            <person name="Albersmeier A."/>
            <person name="Kalinowski J."/>
            <person name="Ruckert C."/>
        </authorList>
    </citation>
    <scope>NUCLEOTIDE SEQUENCE</scope>
    <source>
        <strain evidence="18">VKM B-2748</strain>
    </source>
</reference>
<dbReference type="PANTHER" id="PTHR11728">
    <property type="entry name" value="GLYCEROL-3-PHOSPHATE DEHYDROGENASE"/>
    <property type="match status" value="1"/>
</dbReference>
<feature type="domain" description="Glycerol-3-phosphate dehydrogenase NAD-dependent C-terminal" evidence="17">
    <location>
        <begin position="178"/>
        <end position="313"/>
    </location>
</feature>
<dbReference type="GO" id="GO:0005829">
    <property type="term" value="C:cytosol"/>
    <property type="evidence" value="ECO:0007669"/>
    <property type="project" value="TreeGrafter"/>
</dbReference>
<keyword evidence="5 10" id="KW-0560">Oxidoreductase</keyword>
<dbReference type="PANTHER" id="PTHR11728:SF1">
    <property type="entry name" value="GLYCEROL-3-PHOSPHATE DEHYDROGENASE [NAD(+)] 2, CHLOROPLASTIC"/>
    <property type="match status" value="1"/>
</dbReference>
<dbReference type="InterPro" id="IPR006168">
    <property type="entry name" value="G3P_DH_NAD-dep"/>
</dbReference>
<feature type="binding site" evidence="10">
    <location>
        <position position="252"/>
    </location>
    <ligand>
        <name>sn-glycerol 3-phosphate</name>
        <dbReference type="ChEBI" id="CHEBI:57597"/>
    </ligand>
</feature>
<keyword evidence="8 10" id="KW-0594">Phospholipid biosynthesis</keyword>
<dbReference type="EMBL" id="BSFL01000001">
    <property type="protein sequence ID" value="GLK79336.1"/>
    <property type="molecule type" value="Genomic_DNA"/>
</dbReference>
<dbReference type="GO" id="GO:0008654">
    <property type="term" value="P:phospholipid biosynthetic process"/>
    <property type="evidence" value="ECO:0007669"/>
    <property type="project" value="UniProtKB-KW"/>
</dbReference>
<dbReference type="NCBIfam" id="NF000940">
    <property type="entry name" value="PRK00094.1-2"/>
    <property type="match status" value="1"/>
</dbReference>
<comment type="subcellular location">
    <subcellularLocation>
        <location evidence="10">Cytoplasm</location>
    </subcellularLocation>
</comment>
<gene>
    <name evidence="10 18" type="primary">gpsA</name>
    <name evidence="18" type="ORF">GCM10008174_10770</name>
</gene>
<evidence type="ECO:0000256" key="14">
    <source>
        <dbReference type="RuleBase" id="RU000437"/>
    </source>
</evidence>
<evidence type="ECO:0000256" key="10">
    <source>
        <dbReference type="HAMAP-Rule" id="MF_00394"/>
    </source>
</evidence>
<sequence length="324" mass="31539">MSGVAVVGAGAWGTALANVAAEASAAPVALIGRDAAAMAAIEAARENARYLPGAPLNPHVTPTAALDAVAGAEVVLLVTPTQTLRAVAAELAPRLQAGAAVVVCAKGVERGANALPPEVLADALPGVALALLSGPSFADDVVRGLPTAVTLAASDEALAARLAGRLATRSFRPYTSTDMTGVALGGAAKNVLAIAAGAAEGRGLGASAVAALIARGFAELARLGAALGARPETLSGLSGLGDLVLTATSPKSRNFALGRALGRGEPAPAKLAEGAATASALVALADAHGVELPISRAVAAVVAGRVSVAEAIEELLARPLKSEA</sequence>
<evidence type="ECO:0000259" key="17">
    <source>
        <dbReference type="Pfam" id="PF07479"/>
    </source>
</evidence>
<evidence type="ECO:0000256" key="3">
    <source>
        <dbReference type="ARBA" id="ARBA00022741"/>
    </source>
</evidence>
<feature type="binding site" evidence="12">
    <location>
        <position position="106"/>
    </location>
    <ligand>
        <name>substrate</name>
    </ligand>
</feature>
<dbReference type="InterPro" id="IPR011128">
    <property type="entry name" value="G3P_DH_NAD-dep_N"/>
</dbReference>
<feature type="active site" description="Proton acceptor" evidence="10 11">
    <location>
        <position position="189"/>
    </location>
</feature>
<evidence type="ECO:0000256" key="2">
    <source>
        <dbReference type="ARBA" id="ARBA00022516"/>
    </source>
</evidence>
<proteinExistence type="inferred from homology"/>
<feature type="domain" description="Glycerol-3-phosphate dehydrogenase NAD-dependent N-terminal" evidence="16">
    <location>
        <begin position="4"/>
        <end position="158"/>
    </location>
</feature>
<comment type="pathway">
    <text evidence="10">Membrane lipid metabolism; glycerophospholipid metabolism.</text>
</comment>
<feature type="binding site" evidence="10">
    <location>
        <position position="253"/>
    </location>
    <ligand>
        <name>NADPH</name>
        <dbReference type="ChEBI" id="CHEBI:57783"/>
    </ligand>
</feature>
<evidence type="ECO:0000313" key="18">
    <source>
        <dbReference type="EMBL" id="GLK79336.1"/>
    </source>
</evidence>
<dbReference type="PIRSF" id="PIRSF000114">
    <property type="entry name" value="Glycerol-3-P_dh"/>
    <property type="match status" value="1"/>
</dbReference>
<feature type="binding site" evidence="10">
    <location>
        <position position="106"/>
    </location>
    <ligand>
        <name>NADPH</name>
        <dbReference type="ChEBI" id="CHEBI:57783"/>
    </ligand>
</feature>
<dbReference type="SUPFAM" id="SSF48179">
    <property type="entry name" value="6-phosphogluconate dehydrogenase C-terminal domain-like"/>
    <property type="match status" value="1"/>
</dbReference>
<dbReference type="AlphaFoldDB" id="A0A9W6JKJ0"/>
<evidence type="ECO:0000256" key="8">
    <source>
        <dbReference type="ARBA" id="ARBA00023209"/>
    </source>
</evidence>
<dbReference type="GO" id="GO:0006650">
    <property type="term" value="P:glycerophospholipid metabolic process"/>
    <property type="evidence" value="ECO:0007669"/>
    <property type="project" value="UniProtKB-UniRule"/>
</dbReference>
<comment type="caution">
    <text evidence="10">Lacks conserved residue(s) required for the propagation of feature annotation.</text>
</comment>
<feature type="binding site" evidence="13">
    <location>
        <position position="138"/>
    </location>
    <ligand>
        <name>NAD(+)</name>
        <dbReference type="ChEBI" id="CHEBI:57540"/>
    </ligand>
</feature>
<feature type="binding site" evidence="13">
    <location>
        <position position="253"/>
    </location>
    <ligand>
        <name>NAD(+)</name>
        <dbReference type="ChEBI" id="CHEBI:57540"/>
    </ligand>
</feature>
<feature type="binding site" evidence="10">
    <location>
        <position position="253"/>
    </location>
    <ligand>
        <name>sn-glycerol 3-phosphate</name>
        <dbReference type="ChEBI" id="CHEBI:57597"/>
    </ligand>
</feature>
<comment type="function">
    <text evidence="10">Catalyzes the reduction of the glycolytic intermediate dihydroxyacetone phosphate (DHAP) to sn-glycerol 3-phosphate (G3P), the key precursor for phospholipid synthesis.</text>
</comment>
<evidence type="ECO:0000256" key="9">
    <source>
        <dbReference type="ARBA" id="ARBA00023264"/>
    </source>
</evidence>
<keyword evidence="9 10" id="KW-1208">Phospholipid metabolism</keyword>
<evidence type="ECO:0000256" key="15">
    <source>
        <dbReference type="RuleBase" id="RU000439"/>
    </source>
</evidence>
<keyword evidence="3 10" id="KW-0547">Nucleotide-binding</keyword>
<feature type="binding site" evidence="13">
    <location>
        <position position="270"/>
    </location>
    <ligand>
        <name>NAD(+)</name>
        <dbReference type="ChEBI" id="CHEBI:57540"/>
    </ligand>
</feature>
<dbReference type="GO" id="GO:0005975">
    <property type="term" value="P:carbohydrate metabolic process"/>
    <property type="evidence" value="ECO:0007669"/>
    <property type="project" value="InterPro"/>
</dbReference>
<evidence type="ECO:0000259" key="16">
    <source>
        <dbReference type="Pfam" id="PF01210"/>
    </source>
</evidence>
<keyword evidence="19" id="KW-1185">Reference proteome</keyword>